<accession>A0A1I7X6A2</accession>
<keyword evidence="1" id="KW-1185">Reference proteome</keyword>
<dbReference type="InterPro" id="IPR038558">
    <property type="entry name" value="SAS-6_N_sf"/>
</dbReference>
<dbReference type="Gene3D" id="2.170.210.20">
    <property type="entry name" value="Spindle assembly abnormal protein 6, N-terminal domain"/>
    <property type="match status" value="1"/>
</dbReference>
<name>A0A1I7X6A2_HETBA</name>
<sequence>MSSSRQLFRDSITVELFRQTNDSVDERKGSSRSNVAYFSLCKTEVNFTIVERLYRKTVKEFLFEISRPNEFGFVFTRGITQEKYQIRNNVQI</sequence>
<dbReference type="AlphaFoldDB" id="A0A1I7X6A2"/>
<dbReference type="Proteomes" id="UP000095283">
    <property type="component" value="Unplaced"/>
</dbReference>
<evidence type="ECO:0000313" key="1">
    <source>
        <dbReference type="Proteomes" id="UP000095283"/>
    </source>
</evidence>
<organism evidence="1 2">
    <name type="scientific">Heterorhabditis bacteriophora</name>
    <name type="common">Entomopathogenic nematode worm</name>
    <dbReference type="NCBI Taxonomy" id="37862"/>
    <lineage>
        <taxon>Eukaryota</taxon>
        <taxon>Metazoa</taxon>
        <taxon>Ecdysozoa</taxon>
        <taxon>Nematoda</taxon>
        <taxon>Chromadorea</taxon>
        <taxon>Rhabditida</taxon>
        <taxon>Rhabditina</taxon>
        <taxon>Rhabditomorpha</taxon>
        <taxon>Strongyloidea</taxon>
        <taxon>Heterorhabditidae</taxon>
        <taxon>Heterorhabditis</taxon>
    </lineage>
</organism>
<evidence type="ECO:0000313" key="2">
    <source>
        <dbReference type="WBParaSite" id="Hba_13089"/>
    </source>
</evidence>
<protein>
    <submittedName>
        <fullName evidence="2">KTSC domain-containing protein</fullName>
    </submittedName>
</protein>
<reference evidence="2" key="1">
    <citation type="submission" date="2016-11" db="UniProtKB">
        <authorList>
            <consortium name="WormBaseParasite"/>
        </authorList>
    </citation>
    <scope>IDENTIFICATION</scope>
</reference>
<proteinExistence type="predicted"/>
<dbReference type="WBParaSite" id="Hba_13089">
    <property type="protein sequence ID" value="Hba_13089"/>
    <property type="gene ID" value="Hba_13089"/>
</dbReference>